<dbReference type="GO" id="GO:0003677">
    <property type="term" value="F:DNA binding"/>
    <property type="evidence" value="ECO:0007669"/>
    <property type="project" value="UniProtKB-KW"/>
</dbReference>
<organism evidence="5 6">
    <name type="scientific">Mycolicibacterium vaccae ATCC 25954</name>
    <dbReference type="NCBI Taxonomy" id="1194972"/>
    <lineage>
        <taxon>Bacteria</taxon>
        <taxon>Bacillati</taxon>
        <taxon>Actinomycetota</taxon>
        <taxon>Actinomycetes</taxon>
        <taxon>Mycobacteriales</taxon>
        <taxon>Mycobacteriaceae</taxon>
        <taxon>Mycolicibacterium</taxon>
    </lineage>
</organism>
<keyword evidence="2" id="KW-0238">DNA-binding</keyword>
<dbReference type="RefSeq" id="WP_003932801.1">
    <property type="nucleotide sequence ID" value="NZ_JH814697.1"/>
</dbReference>
<evidence type="ECO:0000256" key="3">
    <source>
        <dbReference type="ARBA" id="ARBA00023163"/>
    </source>
</evidence>
<evidence type="ECO:0000313" key="6">
    <source>
        <dbReference type="Proteomes" id="UP000006072"/>
    </source>
</evidence>
<dbReference type="Gene3D" id="1.10.10.10">
    <property type="entry name" value="Winged helix-like DNA-binding domain superfamily/Winged helix DNA-binding domain"/>
    <property type="match status" value="1"/>
</dbReference>
<dbReference type="PATRIC" id="fig|1194972.3.peg.2959"/>
<keyword evidence="1" id="KW-0805">Transcription regulation</keyword>
<dbReference type="EMBL" id="ALQA01000029">
    <property type="protein sequence ID" value="EJZ08658.1"/>
    <property type="molecule type" value="Genomic_DNA"/>
</dbReference>
<dbReference type="InterPro" id="IPR000792">
    <property type="entry name" value="Tscrpt_reg_LuxR_C"/>
</dbReference>
<dbReference type="Proteomes" id="UP000006072">
    <property type="component" value="Unassembled WGS sequence"/>
</dbReference>
<dbReference type="SUPFAM" id="SSF46894">
    <property type="entry name" value="C-terminal effector domain of the bipartite response regulators"/>
    <property type="match status" value="1"/>
</dbReference>
<evidence type="ECO:0000256" key="1">
    <source>
        <dbReference type="ARBA" id="ARBA00023015"/>
    </source>
</evidence>
<dbReference type="SUPFAM" id="SSF52540">
    <property type="entry name" value="P-loop containing nucleoside triphosphate hydrolases"/>
    <property type="match status" value="1"/>
</dbReference>
<feature type="domain" description="HTH luxR-type" evidence="4">
    <location>
        <begin position="801"/>
        <end position="866"/>
    </location>
</feature>
<keyword evidence="3" id="KW-0804">Transcription</keyword>
<comment type="caution">
    <text evidence="5">The sequence shown here is derived from an EMBL/GenBank/DDBJ whole genome shotgun (WGS) entry which is preliminary data.</text>
</comment>
<dbReference type="HOGENOM" id="CLU_015308_1_0_11"/>
<dbReference type="CDD" id="cd06170">
    <property type="entry name" value="LuxR_C_like"/>
    <property type="match status" value="1"/>
</dbReference>
<dbReference type="InterPro" id="IPR027417">
    <property type="entry name" value="P-loop_NTPase"/>
</dbReference>
<gene>
    <name evidence="5" type="ORF">MVAC_14843</name>
</gene>
<evidence type="ECO:0000313" key="5">
    <source>
        <dbReference type="EMBL" id="EJZ08658.1"/>
    </source>
</evidence>
<dbReference type="PROSITE" id="PS50043">
    <property type="entry name" value="HTH_LUXR_2"/>
    <property type="match status" value="1"/>
</dbReference>
<dbReference type="InterPro" id="IPR041664">
    <property type="entry name" value="AAA_16"/>
</dbReference>
<keyword evidence="6" id="KW-1185">Reference proteome</keyword>
<dbReference type="Pfam" id="PF13191">
    <property type="entry name" value="AAA_16"/>
    <property type="match status" value="1"/>
</dbReference>
<dbReference type="SMART" id="SM00421">
    <property type="entry name" value="HTH_LUXR"/>
    <property type="match status" value="1"/>
</dbReference>
<dbReference type="InterPro" id="IPR016032">
    <property type="entry name" value="Sig_transdc_resp-reg_C-effctor"/>
</dbReference>
<sequence>MRLTWPLTGRSRETRRIQAALLDPASAGIVVSGPAGVGKSRIVREALTSVTARGWHVRWVVGTSAARALPLGALTPWARLSGNVSLQLVHDVVAALTASPDRVPVVLGVDDAPLLDDLSTVVVHQIIQRGLAQVALTVRDDEPVPAATQELWKGGELDRLDVRPLSLPVTAELLAETLGGPVDPDVADRLWKLTQGNALYLRNIVEQELADERLTNRDGVWAWHGGPVVPPRLVELVEARIGGLSGAVSDVVDVVAVGEPIDLRSLARIADPAAVEEADRRGLISFESGGDGVEVRLAHPLYGEVRRARAPQTTLRRLRGLVATELGASEHRDDIHVVVRRGTLSLESDLPPEVDLLINAARGAAWMLDLPLADRLAEAAIRAGGGAEARIIRAFVLSWLGDGVQAEAILAEVDSATLSETERARFTFLRAVNLFFSLARPRAARELVENMSATPLCDHPSLNAFRCVYSAAMGDPAAAADRAGTLGVARLPDNLQRRLTAWAITVAHGEAGRTASAETAAEAGYPIPVRAFVIIAEAHINALMLAGRIADAEAVAAMMRDRAMESQVAPFGQVALAVSGQAALAAGCLDRASELLTSAVERVTAWNPATGFEYRYRILLTTALAMRGSAAPAAAALESLNGATHPSWQYLDYSRAIAQSWVECCHGAVSEAVRTVRAAADIASRRGQYAAEVLCLQTALQFGDTSPAARLGELCLLVEGPRAGLAARFAAALGGGDGPELETLSTCFEEMGDLIAAVDTAAYAAVCFRKQSLRGSALRCSGRAEALAKTAGDACTPALRLAVEQLPLTDREREIVMLLGEPLSNRDIADRLRLSVRTVESHIYNAMAKTGTTSRDELAGLLDRFRRQLS</sequence>
<dbReference type="PANTHER" id="PTHR44688:SF16">
    <property type="entry name" value="DNA-BINDING TRANSCRIPTIONAL ACTIVATOR DEVR_DOSR"/>
    <property type="match status" value="1"/>
</dbReference>
<evidence type="ECO:0000256" key="2">
    <source>
        <dbReference type="ARBA" id="ARBA00023125"/>
    </source>
</evidence>
<dbReference type="AlphaFoldDB" id="K0V195"/>
<dbReference type="PRINTS" id="PR00038">
    <property type="entry name" value="HTHLUXR"/>
</dbReference>
<name>K0V195_MYCVA</name>
<proteinExistence type="predicted"/>
<evidence type="ECO:0000259" key="4">
    <source>
        <dbReference type="PROSITE" id="PS50043"/>
    </source>
</evidence>
<dbReference type="PANTHER" id="PTHR44688">
    <property type="entry name" value="DNA-BINDING TRANSCRIPTIONAL ACTIVATOR DEVR_DOSR"/>
    <property type="match status" value="1"/>
</dbReference>
<dbReference type="Pfam" id="PF00196">
    <property type="entry name" value="GerE"/>
    <property type="match status" value="1"/>
</dbReference>
<dbReference type="eggNOG" id="COG2909">
    <property type="taxonomic scope" value="Bacteria"/>
</dbReference>
<dbReference type="InterPro" id="IPR036388">
    <property type="entry name" value="WH-like_DNA-bd_sf"/>
</dbReference>
<accession>K0V195</accession>
<protein>
    <submittedName>
        <fullName evidence="5">LuxR family transcriptional regulator</fullName>
    </submittedName>
</protein>
<dbReference type="GO" id="GO:0006355">
    <property type="term" value="P:regulation of DNA-templated transcription"/>
    <property type="evidence" value="ECO:0007669"/>
    <property type="project" value="InterPro"/>
</dbReference>
<reference evidence="5 6" key="1">
    <citation type="journal article" date="2012" name="J. Bacteriol.">
        <title>Complete Genome Sequence of Mycobacterium vaccae Type Strain ATCC 25954.</title>
        <authorList>
            <person name="Ho Y.S."/>
            <person name="Adroub S.A."/>
            <person name="Abadi M."/>
            <person name="Al Alwan B."/>
            <person name="Alkhateeb R."/>
            <person name="Gao G."/>
            <person name="Ragab A."/>
            <person name="Ali S."/>
            <person name="van Soolingen D."/>
            <person name="Bitter W."/>
            <person name="Pain A."/>
            <person name="Abdallah A.M."/>
        </authorList>
    </citation>
    <scope>NUCLEOTIDE SEQUENCE [LARGE SCALE GENOMIC DNA]</scope>
    <source>
        <strain evidence="5 6">ATCC 25954</strain>
    </source>
</reference>